<evidence type="ECO:0000313" key="4">
    <source>
        <dbReference type="EMBL" id="ORY74096.1"/>
    </source>
</evidence>
<evidence type="ECO:0000313" key="5">
    <source>
        <dbReference type="Proteomes" id="UP000193467"/>
    </source>
</evidence>
<dbReference type="InterPro" id="IPR043987">
    <property type="entry name" value="CCZ1/INTU/HSP4_longin_1"/>
</dbReference>
<comment type="caution">
    <text evidence="4">The sequence shown here is derived from an EMBL/GenBank/DDBJ whole genome shotgun (WGS) entry which is preliminary data.</text>
</comment>
<proteinExistence type="inferred from homology"/>
<dbReference type="STRING" id="106004.A0A1Y2ESG0"/>
<comment type="similarity">
    <text evidence="1">Belongs to the CCZ1 family.</text>
</comment>
<feature type="domain" description="CCZ1/INTU/HSP4 first Longin" evidence="3">
    <location>
        <begin position="40"/>
        <end position="165"/>
    </location>
</feature>
<evidence type="ECO:0000256" key="1">
    <source>
        <dbReference type="ARBA" id="ARBA00005352"/>
    </source>
</evidence>
<feature type="region of interest" description="Disordered" evidence="2">
    <location>
        <begin position="302"/>
        <end position="338"/>
    </location>
</feature>
<feature type="region of interest" description="Disordered" evidence="2">
    <location>
        <begin position="120"/>
        <end position="139"/>
    </location>
</feature>
<feature type="compositionally biased region" description="Low complexity" evidence="2">
    <location>
        <begin position="475"/>
        <end position="491"/>
    </location>
</feature>
<dbReference type="EMBL" id="MCGR01000043">
    <property type="protein sequence ID" value="ORY74096.1"/>
    <property type="molecule type" value="Genomic_DNA"/>
</dbReference>
<feature type="region of interest" description="Disordered" evidence="2">
    <location>
        <begin position="371"/>
        <end position="502"/>
    </location>
</feature>
<sequence>MSGPRRQRSFMRPFPTLSLLAIYSTTPVPSSTPPTGKQDDAAVEASKVLFFHSAEEDITAERRARLMGTVMGMADFARMLNPGGGPAVRSVHSSKQRMVWIQPEKGFFVHATIDLPYTPRHSRGGSSATIASNGSDGAGGGAQLEDEALLAALEQAYRAFRLLHGSIEGMARTGRESMVKELTEYWEKWSREWVVASAETGSFEQILGALPRSPLATAVTSAQIAPLISQFSASNSSTLPILLHGTSILALPSIPPSPLSPASTTPGTPDPASTTASRPPRTPPPPMSETDLIALVQHLQKTMTRPSSISVTPQPPPNAAASPGEEKKAARSADPSKWSTYTLGMSDYLSQPSMPSLPTISSMPNMPNMPSIPSVPMPSLPSLAMPSMPSLPGLSSTPPTSSSPPTTSAGWGFKKPKWSGALGLGGHKRKSSKGDNASIASVESSRSATPAPSSEVPASLPAQASVVHLEDDPSAADNAAPSTPPAAESSEIVLPAPPTPAVELAPDVDTSALAEAMGSFAVEGEETATEPLGEVEDGREGYSASEGASVAVEEVGEVETEAEVEVVEEDEEQDGGVAAVELFCGEGDARDTPMEVRRFERGPLTLALATLPLADVDAIQWLESRSNRLLEAVETILELVLPPPPPYRHRHLRLEGLLSSSVSWSAKEESWSGKSSQEENEVNAALFDSVRGYASDPPILESLVRLSSSQWLISRRSEELPRTIASAATTLTDIFVVLPAKVGKEGSLVDAGEELRKFDRAYA</sequence>
<organism evidence="4 5">
    <name type="scientific">Leucosporidium creatinivorum</name>
    <dbReference type="NCBI Taxonomy" id="106004"/>
    <lineage>
        <taxon>Eukaryota</taxon>
        <taxon>Fungi</taxon>
        <taxon>Dikarya</taxon>
        <taxon>Basidiomycota</taxon>
        <taxon>Pucciniomycotina</taxon>
        <taxon>Microbotryomycetes</taxon>
        <taxon>Leucosporidiales</taxon>
        <taxon>Leucosporidium</taxon>
    </lineage>
</organism>
<feature type="compositionally biased region" description="Low complexity" evidence="2">
    <location>
        <begin position="380"/>
        <end position="410"/>
    </location>
</feature>
<dbReference type="InParanoid" id="A0A1Y2ESG0"/>
<dbReference type="GO" id="GO:0035658">
    <property type="term" value="C:Mon1-Ccz1 complex"/>
    <property type="evidence" value="ECO:0007669"/>
    <property type="project" value="InterPro"/>
</dbReference>
<feature type="compositionally biased region" description="Low complexity" evidence="2">
    <location>
        <begin position="260"/>
        <end position="279"/>
    </location>
</feature>
<evidence type="ECO:0000256" key="2">
    <source>
        <dbReference type="SAM" id="MobiDB-lite"/>
    </source>
</evidence>
<name>A0A1Y2ESG0_9BASI</name>
<dbReference type="Pfam" id="PF19031">
    <property type="entry name" value="Intu_longin_1"/>
    <property type="match status" value="1"/>
</dbReference>
<dbReference type="OrthoDB" id="240546at2759"/>
<evidence type="ECO:0000259" key="3">
    <source>
        <dbReference type="Pfam" id="PF19031"/>
    </source>
</evidence>
<keyword evidence="5" id="KW-1185">Reference proteome</keyword>
<dbReference type="InterPro" id="IPR013176">
    <property type="entry name" value="Ccz1"/>
</dbReference>
<dbReference type="PANTHER" id="PTHR13056">
    <property type="entry name" value="VACUOLAR FUSION PROTEIN CCZ1 HOMOLOG-RELATED"/>
    <property type="match status" value="1"/>
</dbReference>
<dbReference type="AlphaFoldDB" id="A0A1Y2ESG0"/>
<dbReference type="PANTHER" id="PTHR13056:SF0">
    <property type="entry name" value="VACUOLAR FUSION PROTEIN CCZ1 HOMOLOG-RELATED"/>
    <property type="match status" value="1"/>
</dbReference>
<gene>
    <name evidence="4" type="ORF">BCR35DRAFT_353984</name>
</gene>
<dbReference type="Proteomes" id="UP000193467">
    <property type="component" value="Unassembled WGS sequence"/>
</dbReference>
<protein>
    <recommendedName>
        <fullName evidence="3">CCZ1/INTU/HSP4 first Longin domain-containing protein</fullName>
    </recommendedName>
</protein>
<dbReference type="GO" id="GO:0016192">
    <property type="term" value="P:vesicle-mediated transport"/>
    <property type="evidence" value="ECO:0007669"/>
    <property type="project" value="InterPro"/>
</dbReference>
<reference evidence="4 5" key="1">
    <citation type="submission" date="2016-07" db="EMBL/GenBank/DDBJ databases">
        <title>Pervasive Adenine N6-methylation of Active Genes in Fungi.</title>
        <authorList>
            <consortium name="DOE Joint Genome Institute"/>
            <person name="Mondo S.J."/>
            <person name="Dannebaum R.O."/>
            <person name="Kuo R.C."/>
            <person name="Labutti K."/>
            <person name="Haridas S."/>
            <person name="Kuo A."/>
            <person name="Salamov A."/>
            <person name="Ahrendt S.R."/>
            <person name="Lipzen A."/>
            <person name="Sullivan W."/>
            <person name="Andreopoulos W.B."/>
            <person name="Clum A."/>
            <person name="Lindquist E."/>
            <person name="Daum C."/>
            <person name="Ramamoorthy G.K."/>
            <person name="Gryganskyi A."/>
            <person name="Culley D."/>
            <person name="Magnuson J.K."/>
            <person name="James T.Y."/>
            <person name="O'Malley M.A."/>
            <person name="Stajich J.E."/>
            <person name="Spatafora J.W."/>
            <person name="Visel A."/>
            <person name="Grigoriev I.V."/>
        </authorList>
    </citation>
    <scope>NUCLEOTIDE SEQUENCE [LARGE SCALE GENOMIC DNA]</scope>
    <source>
        <strain evidence="4 5">62-1032</strain>
    </source>
</reference>
<feature type="compositionally biased region" description="Polar residues" evidence="2">
    <location>
        <begin position="302"/>
        <end position="312"/>
    </location>
</feature>
<feature type="region of interest" description="Disordered" evidence="2">
    <location>
        <begin position="254"/>
        <end position="289"/>
    </location>
</feature>
<feature type="compositionally biased region" description="Polar residues" evidence="2">
    <location>
        <begin position="434"/>
        <end position="452"/>
    </location>
</feature>
<accession>A0A1Y2ESG0</accession>